<accession>A0ABM9E7K7</accession>
<dbReference type="Proteomes" id="UP001153050">
    <property type="component" value="Unassembled WGS sequence"/>
</dbReference>
<comment type="caution">
    <text evidence="1">The sequence shown here is derived from an EMBL/GenBank/DDBJ whole genome shotgun (WGS) entry which is preliminary data.</text>
</comment>
<dbReference type="EMBL" id="CAKXZT010000141">
    <property type="protein sequence ID" value="CAH2405087.1"/>
    <property type="molecule type" value="Genomic_DNA"/>
</dbReference>
<protein>
    <submittedName>
        <fullName evidence="1">Uncharacterized protein</fullName>
    </submittedName>
</protein>
<name>A0ABM9E7K7_9HYPH</name>
<reference evidence="1 2" key="1">
    <citation type="submission" date="2022-03" db="EMBL/GenBank/DDBJ databases">
        <authorList>
            <person name="Brunel B."/>
        </authorList>
    </citation>
    <scope>NUCLEOTIDE SEQUENCE [LARGE SCALE GENOMIC DNA]</scope>
    <source>
        <strain evidence="1">STM5069sample</strain>
    </source>
</reference>
<evidence type="ECO:0000313" key="1">
    <source>
        <dbReference type="EMBL" id="CAH2405087.1"/>
    </source>
</evidence>
<organism evidence="1 2">
    <name type="scientific">Mesorhizobium escarrei</name>
    <dbReference type="NCBI Taxonomy" id="666018"/>
    <lineage>
        <taxon>Bacteria</taxon>
        <taxon>Pseudomonadati</taxon>
        <taxon>Pseudomonadota</taxon>
        <taxon>Alphaproteobacteria</taxon>
        <taxon>Hyphomicrobiales</taxon>
        <taxon>Phyllobacteriaceae</taxon>
        <taxon>Mesorhizobium</taxon>
    </lineage>
</organism>
<sequence>MLAKCPMQVADGGDAAADEPVISHIGGLPIGPVRVRTVLQSLRVGCRECASDSVANPRAAR</sequence>
<keyword evidence="2" id="KW-1185">Reference proteome</keyword>
<gene>
    <name evidence="1" type="ORF">MES5069_450051</name>
</gene>
<evidence type="ECO:0000313" key="2">
    <source>
        <dbReference type="Proteomes" id="UP001153050"/>
    </source>
</evidence>
<proteinExistence type="predicted"/>